<sequence length="306" mass="32819">MHDLLQLGAFPPHFQELIDAGFRCHSLEQVERDDALRGSLRGIIARSNSEVPAALIARMPSLGVISTFGVGYERIPLALARERGIAVSNTPDVLNAAVAELGVGLVLAMLRQLPQVDRFVRAGRWPEAAFPLGVSLAGKRVGIAGLGRIGKEIALRLEPFGVSLSYYGRHDQGLAWPHVPDLLSLAANCDILISMLPGGAGTEKIIDRAVLEALGPQGYLVNVGRGSVVNEEDLIDALGRKAIAGAALDVFDKEPDIDQRLFALDNVVLTSHIGSATHETRMAMLRLTLDNLRSYFDTGAVLTPVL</sequence>
<dbReference type="CDD" id="cd12156">
    <property type="entry name" value="HPPR"/>
    <property type="match status" value="1"/>
</dbReference>
<name>A0A1I7KS02_9BURK</name>
<keyword evidence="3" id="KW-0520">NAD</keyword>
<dbReference type="Pfam" id="PF02826">
    <property type="entry name" value="2-Hacid_dh_C"/>
    <property type="match status" value="1"/>
</dbReference>
<gene>
    <name evidence="7" type="ORF">SAMN05216552_101913</name>
</gene>
<feature type="domain" description="D-isomer specific 2-hydroxyacid dehydrogenase NAD-binding" evidence="6">
    <location>
        <begin position="103"/>
        <end position="274"/>
    </location>
</feature>
<organism evidence="7 8">
    <name type="scientific">Pseudoduganella namucuonensis</name>
    <dbReference type="NCBI Taxonomy" id="1035707"/>
    <lineage>
        <taxon>Bacteria</taxon>
        <taxon>Pseudomonadati</taxon>
        <taxon>Pseudomonadota</taxon>
        <taxon>Betaproteobacteria</taxon>
        <taxon>Burkholderiales</taxon>
        <taxon>Oxalobacteraceae</taxon>
        <taxon>Telluria group</taxon>
        <taxon>Pseudoduganella</taxon>
    </lineage>
</organism>
<dbReference type="RefSeq" id="WP_093557207.1">
    <property type="nucleotide sequence ID" value="NZ_FPBO01000019.1"/>
</dbReference>
<evidence type="ECO:0000259" key="6">
    <source>
        <dbReference type="Pfam" id="PF02826"/>
    </source>
</evidence>
<dbReference type="InterPro" id="IPR036291">
    <property type="entry name" value="NAD(P)-bd_dom_sf"/>
</dbReference>
<dbReference type="GO" id="GO:0051287">
    <property type="term" value="F:NAD binding"/>
    <property type="evidence" value="ECO:0007669"/>
    <property type="project" value="InterPro"/>
</dbReference>
<dbReference type="SUPFAM" id="SSF51735">
    <property type="entry name" value="NAD(P)-binding Rossmann-fold domains"/>
    <property type="match status" value="1"/>
</dbReference>
<dbReference type="SUPFAM" id="SSF52283">
    <property type="entry name" value="Formate/glycerate dehydrogenase catalytic domain-like"/>
    <property type="match status" value="1"/>
</dbReference>
<feature type="domain" description="D-isomer specific 2-hydroxyacid dehydrogenase catalytic" evidence="5">
    <location>
        <begin position="35"/>
        <end position="305"/>
    </location>
</feature>
<dbReference type="FunFam" id="3.40.50.720:FF:000213">
    <property type="entry name" value="Putative 2-hydroxyacid dehydrogenase"/>
    <property type="match status" value="1"/>
</dbReference>
<dbReference type="GO" id="GO:0016618">
    <property type="term" value="F:hydroxypyruvate reductase [NAD(P)H] activity"/>
    <property type="evidence" value="ECO:0007669"/>
    <property type="project" value="TreeGrafter"/>
</dbReference>
<dbReference type="STRING" id="1035707.SAMN05216552_101913"/>
<evidence type="ECO:0000256" key="2">
    <source>
        <dbReference type="ARBA" id="ARBA00023002"/>
    </source>
</evidence>
<dbReference type="PANTHER" id="PTHR10996">
    <property type="entry name" value="2-HYDROXYACID DEHYDROGENASE-RELATED"/>
    <property type="match status" value="1"/>
</dbReference>
<dbReference type="PANTHER" id="PTHR10996:SF178">
    <property type="entry name" value="2-HYDROXYACID DEHYDROGENASE YGL185C-RELATED"/>
    <property type="match status" value="1"/>
</dbReference>
<dbReference type="OrthoDB" id="9805416at2"/>
<keyword evidence="8" id="KW-1185">Reference proteome</keyword>
<keyword evidence="2 4" id="KW-0560">Oxidoreductase</keyword>
<reference evidence="8" key="1">
    <citation type="submission" date="2016-10" db="EMBL/GenBank/DDBJ databases">
        <authorList>
            <person name="Varghese N."/>
            <person name="Submissions S."/>
        </authorList>
    </citation>
    <scope>NUCLEOTIDE SEQUENCE [LARGE SCALE GENOMIC DNA]</scope>
    <source>
        <strain evidence="8">CGMCC 1.11014</strain>
    </source>
</reference>
<evidence type="ECO:0000256" key="3">
    <source>
        <dbReference type="ARBA" id="ARBA00023027"/>
    </source>
</evidence>
<accession>A0A1I7KS02</accession>
<dbReference type="Gene3D" id="3.40.50.720">
    <property type="entry name" value="NAD(P)-binding Rossmann-like Domain"/>
    <property type="match status" value="2"/>
</dbReference>
<dbReference type="GO" id="GO:0005829">
    <property type="term" value="C:cytosol"/>
    <property type="evidence" value="ECO:0007669"/>
    <property type="project" value="TreeGrafter"/>
</dbReference>
<comment type="similarity">
    <text evidence="4">Belongs to the D-isomer specific 2-hydroxyacid dehydrogenase family.</text>
</comment>
<dbReference type="AlphaFoldDB" id="A0A1I7KS02"/>
<dbReference type="Pfam" id="PF00389">
    <property type="entry name" value="2-Hacid_dh"/>
    <property type="match status" value="1"/>
</dbReference>
<protein>
    <submittedName>
        <fullName evidence="7">Lactate dehydrogenase</fullName>
    </submittedName>
</protein>
<dbReference type="Proteomes" id="UP000199391">
    <property type="component" value="Unassembled WGS sequence"/>
</dbReference>
<evidence type="ECO:0000259" key="5">
    <source>
        <dbReference type="Pfam" id="PF00389"/>
    </source>
</evidence>
<dbReference type="InterPro" id="IPR050223">
    <property type="entry name" value="D-isomer_2-hydroxyacid_DH"/>
</dbReference>
<evidence type="ECO:0000313" key="7">
    <source>
        <dbReference type="EMBL" id="SFV00136.1"/>
    </source>
</evidence>
<evidence type="ECO:0000313" key="8">
    <source>
        <dbReference type="Proteomes" id="UP000199391"/>
    </source>
</evidence>
<dbReference type="InterPro" id="IPR006140">
    <property type="entry name" value="D-isomer_DH_NAD-bd"/>
</dbReference>
<dbReference type="EMBL" id="FPBO01000019">
    <property type="protein sequence ID" value="SFV00136.1"/>
    <property type="molecule type" value="Genomic_DNA"/>
</dbReference>
<evidence type="ECO:0000256" key="1">
    <source>
        <dbReference type="ARBA" id="ARBA00022857"/>
    </source>
</evidence>
<proteinExistence type="inferred from homology"/>
<evidence type="ECO:0000256" key="4">
    <source>
        <dbReference type="RuleBase" id="RU003719"/>
    </source>
</evidence>
<keyword evidence="1" id="KW-0521">NADP</keyword>
<dbReference type="GO" id="GO:0030267">
    <property type="term" value="F:glyoxylate reductase (NADPH) activity"/>
    <property type="evidence" value="ECO:0007669"/>
    <property type="project" value="TreeGrafter"/>
</dbReference>
<dbReference type="InterPro" id="IPR006139">
    <property type="entry name" value="D-isomer_2_OHA_DH_cat_dom"/>
</dbReference>